<comment type="similarity">
    <text evidence="1">Belongs to the aldose epimerase family.</text>
</comment>
<dbReference type="GO" id="GO:0030246">
    <property type="term" value="F:carbohydrate binding"/>
    <property type="evidence" value="ECO:0007669"/>
    <property type="project" value="InterPro"/>
</dbReference>
<dbReference type="InterPro" id="IPR014718">
    <property type="entry name" value="GH-type_carb-bd"/>
</dbReference>
<dbReference type="GeneID" id="54631187"/>
<dbReference type="PANTHER" id="PTHR10091">
    <property type="entry name" value="ALDOSE-1-EPIMERASE"/>
    <property type="match status" value="1"/>
</dbReference>
<dbReference type="Gene3D" id="2.70.98.10">
    <property type="match status" value="1"/>
</dbReference>
<dbReference type="RefSeq" id="XP_033766879.1">
    <property type="nucleotide sequence ID" value="XM_033910988.1"/>
</dbReference>
<dbReference type="VEuPathDB" id="FungiDB:SPAR_H02520"/>
<reference evidence="4" key="1">
    <citation type="journal article" date="2017" name="Nat. Genet.">
        <title>Contrasting evolutionary genome dynamics between domesticated and wild yeasts.</title>
        <authorList>
            <person name="Yue J.X."/>
            <person name="Li J."/>
            <person name="Aigrain L."/>
            <person name="Hallin J."/>
            <person name="Persson K."/>
            <person name="Oliver K."/>
            <person name="Bergstrom A."/>
            <person name="Coupland P."/>
            <person name="Warringer J."/>
            <person name="Lagomarsino M.C."/>
            <person name="Fischer G."/>
            <person name="Durbin R."/>
            <person name="Liti G."/>
        </authorList>
    </citation>
    <scope>NUCLEOTIDE SEQUENCE</scope>
    <source>
        <strain evidence="4">CBS432</strain>
    </source>
</reference>
<keyword evidence="3" id="KW-0119">Carbohydrate metabolism</keyword>
<dbReference type="GO" id="GO:0033499">
    <property type="term" value="P:galactose catabolic process via UDP-galactose, Leloir pathway"/>
    <property type="evidence" value="ECO:0007669"/>
    <property type="project" value="TreeGrafter"/>
</dbReference>
<evidence type="ECO:0000256" key="3">
    <source>
        <dbReference type="ARBA" id="ARBA00023277"/>
    </source>
</evidence>
<dbReference type="KEGG" id="spao:SPAR_H02520"/>
<dbReference type="AlphaFoldDB" id="A0A8B8UT08"/>
<name>A0A8B8UT08_SACPA</name>
<evidence type="ECO:0000313" key="4">
    <source>
        <dbReference type="RefSeq" id="XP_033766879.1"/>
    </source>
</evidence>
<reference evidence="4" key="3">
    <citation type="submission" date="2025-07" db="EMBL/GenBank/DDBJ databases">
        <authorList>
            <consortium name="NCBI Genome Project"/>
        </authorList>
    </citation>
    <scope>NUCLEOTIDE SEQUENCE</scope>
    <source>
        <strain evidence="4">CBS432</strain>
    </source>
</reference>
<proteinExistence type="inferred from homology"/>
<dbReference type="InterPro" id="IPR011013">
    <property type="entry name" value="Gal_mutarotase_sf_dom"/>
</dbReference>
<dbReference type="InterPro" id="IPR008183">
    <property type="entry name" value="Aldose_1/G6P_1-epimerase"/>
</dbReference>
<dbReference type="GO" id="GO:0004034">
    <property type="term" value="F:aldose 1-epimerase activity"/>
    <property type="evidence" value="ECO:0007669"/>
    <property type="project" value="TreeGrafter"/>
</dbReference>
<dbReference type="InterPro" id="IPR018052">
    <property type="entry name" value="Ald1_epimerase_CS"/>
</dbReference>
<reference evidence="4" key="2">
    <citation type="submission" date="2020-01" db="EMBL/GenBank/DDBJ databases">
        <title>Population-level Yeast Reference Genomes.</title>
        <authorList>
            <person name="Yue J.-X."/>
        </authorList>
    </citation>
    <scope>NUCLEOTIDE SEQUENCE</scope>
    <source>
        <strain evidence="4">CBS432</strain>
    </source>
</reference>
<dbReference type="GO" id="GO:0006006">
    <property type="term" value="P:glucose metabolic process"/>
    <property type="evidence" value="ECO:0007669"/>
    <property type="project" value="TreeGrafter"/>
</dbReference>
<dbReference type="PANTHER" id="PTHR10091:SF0">
    <property type="entry name" value="GALACTOSE MUTAROTASE"/>
    <property type="match status" value="1"/>
</dbReference>
<dbReference type="InterPro" id="IPR047215">
    <property type="entry name" value="Galactose_mutarotase-like"/>
</dbReference>
<dbReference type="PROSITE" id="PS00545">
    <property type="entry name" value="ALDOSE_1_EPIMERASE"/>
    <property type="match status" value="1"/>
</dbReference>
<dbReference type="Pfam" id="PF01263">
    <property type="entry name" value="Aldose_epim"/>
    <property type="match status" value="1"/>
</dbReference>
<gene>
    <name evidence="4" type="ORF">SPAR_H02520</name>
</gene>
<reference evidence="4" key="4">
    <citation type="submission" date="2025-08" db="UniProtKB">
        <authorList>
            <consortium name="RefSeq"/>
        </authorList>
    </citation>
    <scope>IDENTIFICATION</scope>
    <source>
        <strain evidence="4">CBS432</strain>
    </source>
</reference>
<keyword evidence="2" id="KW-0413">Isomerase</keyword>
<evidence type="ECO:0000256" key="1">
    <source>
        <dbReference type="ARBA" id="ARBA00006206"/>
    </source>
</evidence>
<protein>
    <submittedName>
        <fullName evidence="4">Aldose 1-epimerase superfamily protein</fullName>
    </submittedName>
</protein>
<sequence length="341" mass="38204">MTKDNSGNEYEVITIGDQGRFQATISELGATLLDLKVNNQSIVLGYPKIQDYISDGYNYIGATVGRYANRIYRGVFSLEDGPHQLTLNNCGNTNHSSISSFHLKKYKASRVENPLENLYIVEFSLLDDHTQPNEFPGDLAVTLKYTLNVVDMTLDLEYEAKLISGEATPINMTNHTYFNLNKSMDKKSISGTEVRLCSDKSLEVSEGALIPTGKIIQRKIATFDSPKPTVLQDDGPIYDYGFIVDANKDLKTTDSVSVNKLVPVFKAHHPLSRLSLEVSTTEPMVLFYTGDNLCGEFTPRSGFAVEQGRYVDAINRDGWRDCVLLKRGEVYTSKTQYRFEI</sequence>
<accession>A0A8B8UT08</accession>
<dbReference type="OrthoDB" id="9402762at2759"/>
<dbReference type="SUPFAM" id="SSF74650">
    <property type="entry name" value="Galactose mutarotase-like"/>
    <property type="match status" value="1"/>
</dbReference>
<dbReference type="CDD" id="cd09019">
    <property type="entry name" value="galactose_mutarotase_like"/>
    <property type="match status" value="1"/>
</dbReference>
<evidence type="ECO:0000256" key="2">
    <source>
        <dbReference type="ARBA" id="ARBA00023235"/>
    </source>
</evidence>
<organism evidence="4">
    <name type="scientific">Saccharomyces paradoxus</name>
    <name type="common">Yeast</name>
    <name type="synonym">Saccharomyces douglasii</name>
    <dbReference type="NCBI Taxonomy" id="27291"/>
    <lineage>
        <taxon>Eukaryota</taxon>
        <taxon>Fungi</taxon>
        <taxon>Dikarya</taxon>
        <taxon>Ascomycota</taxon>
        <taxon>Saccharomycotina</taxon>
        <taxon>Saccharomycetes</taxon>
        <taxon>Saccharomycetales</taxon>
        <taxon>Saccharomycetaceae</taxon>
        <taxon>Saccharomyces</taxon>
    </lineage>
</organism>